<proteinExistence type="inferred from homology"/>
<accession>E4X5M7</accession>
<dbReference type="InParanoid" id="E4X5M7"/>
<feature type="transmembrane region" description="Helical" evidence="10">
    <location>
        <begin position="100"/>
        <end position="119"/>
    </location>
</feature>
<dbReference type="PROSITE" id="PS01023">
    <property type="entry name" value="PTR2_2"/>
    <property type="match status" value="1"/>
</dbReference>
<keyword evidence="6 10" id="KW-1133">Transmembrane helix</keyword>
<feature type="compositionally biased region" description="Low complexity" evidence="9">
    <location>
        <begin position="836"/>
        <end position="850"/>
    </location>
</feature>
<feature type="transmembrane region" description="Helical" evidence="10">
    <location>
        <begin position="285"/>
        <end position="303"/>
    </location>
</feature>
<dbReference type="SUPFAM" id="SSF103473">
    <property type="entry name" value="MFS general substrate transporter"/>
    <property type="match status" value="1"/>
</dbReference>
<comment type="similarity">
    <text evidence="2 8">Belongs to the major facilitator superfamily. Proton-dependent oligopeptide transporter (POT/PTR) (TC 2.A.17) family.</text>
</comment>
<feature type="transmembrane region" description="Helical" evidence="10">
    <location>
        <begin position="758"/>
        <end position="775"/>
    </location>
</feature>
<evidence type="ECO:0000256" key="5">
    <source>
        <dbReference type="ARBA" id="ARBA00022856"/>
    </source>
</evidence>
<reference evidence="11 12" key="1">
    <citation type="journal article" date="2010" name="Science">
        <title>Plasticity of animal genome architecture unmasked by rapid evolution of a pelagic tunicate.</title>
        <authorList>
            <person name="Denoeud F."/>
            <person name="Henriet S."/>
            <person name="Mungpakdee S."/>
            <person name="Aury J.M."/>
            <person name="Da Silva C."/>
            <person name="Brinkmann H."/>
            <person name="Mikhaleva J."/>
            <person name="Olsen L.C."/>
            <person name="Jubin C."/>
            <person name="Canestro C."/>
            <person name="Bouquet J.M."/>
            <person name="Danks G."/>
            <person name="Poulain J."/>
            <person name="Campsteijn C."/>
            <person name="Adamski M."/>
            <person name="Cross I."/>
            <person name="Yadetie F."/>
            <person name="Muffato M."/>
            <person name="Louis A."/>
            <person name="Butcher S."/>
            <person name="Tsagkogeorga G."/>
            <person name="Konrad A."/>
            <person name="Singh S."/>
            <person name="Jensen M.F."/>
            <person name="Cong E.H."/>
            <person name="Eikeseth-Otteraa H."/>
            <person name="Noel B."/>
            <person name="Anthouard V."/>
            <person name="Porcel B.M."/>
            <person name="Kachouri-Lafond R."/>
            <person name="Nishino A."/>
            <person name="Ugolini M."/>
            <person name="Chourrout P."/>
            <person name="Nishida H."/>
            <person name="Aasland R."/>
            <person name="Huzurbazar S."/>
            <person name="Westhof E."/>
            <person name="Delsuc F."/>
            <person name="Lehrach H."/>
            <person name="Reinhardt R."/>
            <person name="Weissenbach J."/>
            <person name="Roy S.W."/>
            <person name="Artiguenave F."/>
            <person name="Postlethwait J.H."/>
            <person name="Manak J.R."/>
            <person name="Thompson E.M."/>
            <person name="Jaillon O."/>
            <person name="Du Pasquier L."/>
            <person name="Boudinot P."/>
            <person name="Liberles D.A."/>
            <person name="Volff J.N."/>
            <person name="Philippe H."/>
            <person name="Lenhard B."/>
            <person name="Roest Crollius H."/>
            <person name="Wincker P."/>
            <person name="Chourrout D."/>
        </authorList>
    </citation>
    <scope>NUCLEOTIDE SEQUENCE [LARGE SCALE GENOMIC DNA]</scope>
</reference>
<keyword evidence="5" id="KW-0653">Protein transport</keyword>
<evidence type="ECO:0000313" key="11">
    <source>
        <dbReference type="EMBL" id="CBY07690.1"/>
    </source>
</evidence>
<dbReference type="PANTHER" id="PTHR11654">
    <property type="entry name" value="OLIGOPEPTIDE TRANSPORTER-RELATED"/>
    <property type="match status" value="1"/>
</dbReference>
<dbReference type="InterPro" id="IPR018456">
    <property type="entry name" value="PTR2_symporter_CS"/>
</dbReference>
<feature type="transmembrane region" description="Helical" evidence="10">
    <location>
        <begin position="200"/>
        <end position="222"/>
    </location>
</feature>
<dbReference type="GO" id="GO:0016020">
    <property type="term" value="C:membrane"/>
    <property type="evidence" value="ECO:0007669"/>
    <property type="project" value="UniProtKB-SubCell"/>
</dbReference>
<evidence type="ECO:0000256" key="2">
    <source>
        <dbReference type="ARBA" id="ARBA00005982"/>
    </source>
</evidence>
<protein>
    <submittedName>
        <fullName evidence="11">Uncharacterized protein</fullName>
    </submittedName>
</protein>
<evidence type="ECO:0000313" key="12">
    <source>
        <dbReference type="Proteomes" id="UP000001307"/>
    </source>
</evidence>
<feature type="transmembrane region" description="Helical" evidence="10">
    <location>
        <begin position="173"/>
        <end position="194"/>
    </location>
</feature>
<evidence type="ECO:0000256" key="1">
    <source>
        <dbReference type="ARBA" id="ARBA00004141"/>
    </source>
</evidence>
<keyword evidence="12" id="KW-1185">Reference proteome</keyword>
<evidence type="ECO:0000256" key="3">
    <source>
        <dbReference type="ARBA" id="ARBA00022692"/>
    </source>
</evidence>
<evidence type="ECO:0000256" key="10">
    <source>
        <dbReference type="SAM" id="Phobius"/>
    </source>
</evidence>
<feature type="transmembrane region" description="Helical" evidence="10">
    <location>
        <begin position="334"/>
        <end position="355"/>
    </location>
</feature>
<dbReference type="InterPro" id="IPR036259">
    <property type="entry name" value="MFS_trans_sf"/>
</dbReference>
<dbReference type="InterPro" id="IPR000109">
    <property type="entry name" value="POT_fam"/>
</dbReference>
<dbReference type="Proteomes" id="UP000001307">
    <property type="component" value="Unassembled WGS sequence"/>
</dbReference>
<name>E4X5M7_OIKDI</name>
<gene>
    <name evidence="11" type="ORF">GSOID_T00002680001</name>
</gene>
<keyword evidence="8" id="KW-0813">Transport</keyword>
<feature type="region of interest" description="Disordered" evidence="9">
    <location>
        <begin position="823"/>
        <end position="868"/>
    </location>
</feature>
<dbReference type="PROSITE" id="PS01022">
    <property type="entry name" value="PTR2_1"/>
    <property type="match status" value="1"/>
</dbReference>
<keyword evidence="7 10" id="KW-0472">Membrane</keyword>
<dbReference type="GO" id="GO:0015293">
    <property type="term" value="F:symporter activity"/>
    <property type="evidence" value="ECO:0007669"/>
    <property type="project" value="UniProtKB-KW"/>
</dbReference>
<comment type="subcellular location">
    <subcellularLocation>
        <location evidence="1 8">Membrane</location>
        <topology evidence="1 8">Multi-pass membrane protein</topology>
    </subcellularLocation>
</comment>
<evidence type="ECO:0000256" key="7">
    <source>
        <dbReference type="ARBA" id="ARBA00023136"/>
    </source>
</evidence>
<dbReference type="AlphaFoldDB" id="E4X5M7"/>
<keyword evidence="4" id="KW-0769">Symport</keyword>
<keyword evidence="5" id="KW-0571">Peptide transport</keyword>
<keyword evidence="3 8" id="KW-0812">Transmembrane</keyword>
<feature type="transmembrane region" description="Helical" evidence="10">
    <location>
        <begin position="367"/>
        <end position="388"/>
    </location>
</feature>
<dbReference type="Pfam" id="PF00854">
    <property type="entry name" value="PTR2"/>
    <property type="match status" value="2"/>
</dbReference>
<dbReference type="OrthoDB" id="205993at2759"/>
<evidence type="ECO:0000256" key="8">
    <source>
        <dbReference type="RuleBase" id="RU003755"/>
    </source>
</evidence>
<dbReference type="Gene3D" id="1.20.1250.20">
    <property type="entry name" value="MFS general substrate transporter like domains"/>
    <property type="match status" value="2"/>
</dbReference>
<evidence type="ECO:0000256" key="4">
    <source>
        <dbReference type="ARBA" id="ARBA00022847"/>
    </source>
</evidence>
<evidence type="ECO:0000256" key="9">
    <source>
        <dbReference type="SAM" id="MobiDB-lite"/>
    </source>
</evidence>
<organism evidence="11 12">
    <name type="scientific">Oikopleura dioica</name>
    <name type="common">Tunicate</name>
    <dbReference type="NCBI Taxonomy" id="34765"/>
    <lineage>
        <taxon>Eukaryota</taxon>
        <taxon>Metazoa</taxon>
        <taxon>Chordata</taxon>
        <taxon>Tunicata</taxon>
        <taxon>Appendicularia</taxon>
        <taxon>Copelata</taxon>
        <taxon>Oikopleuridae</taxon>
        <taxon>Oikopleura</taxon>
    </lineage>
</organism>
<evidence type="ECO:0000256" key="6">
    <source>
        <dbReference type="ARBA" id="ARBA00022989"/>
    </source>
</evidence>
<dbReference type="EMBL" id="FN653026">
    <property type="protein sequence ID" value="CBY07690.1"/>
    <property type="molecule type" value="Genomic_DNA"/>
</dbReference>
<dbReference type="GO" id="GO:0006857">
    <property type="term" value="P:oligopeptide transport"/>
    <property type="evidence" value="ECO:0007669"/>
    <property type="project" value="InterPro"/>
</dbReference>
<feature type="transmembrane region" description="Helical" evidence="10">
    <location>
        <begin position="131"/>
        <end position="153"/>
    </location>
</feature>
<feature type="transmembrane region" description="Helical" evidence="10">
    <location>
        <begin position="787"/>
        <end position="808"/>
    </location>
</feature>
<sequence>MEKEKKEDDVVVLDDKNEIEDSGCCAGYPWWVAFILGNEFCERYAYYGMRSILVLYLTYFIGFSNNVSVEIYHAFSKLCYFTPLFGAMLADSYWGKYKTIVYLSIVYCLGMALMAVSAIEFDDSGTGQTVNMGLALAALFIIACGTGGIKPCVSTLGGDQFDESTERGKKHIASFFTVFYFAINAGSLCSTFITPILRDISYVLAFAIPSILMAIALVLFLIGTPYYIRKPPTGQNVFSLFLGATWNALRNRCKTDKKERLPDADLMSYADKSKYPAWMIRDAKWVWPIVVMYVPIIMFWALFDMQGSRWTITATQMDGFWGKNFKMRPDQVQLFNSVFILILLPCFELFIYPCLNVFVKMTPLRRMCAGQVIAALAFVISGFVQLAIQSDLTLVPDFGNDNALVVTNALWEDEITVSSAFWRDTKYKDEQEENHNQFCDSTTGNCEFVLPLNLDELDEIYGSKVITRTPTHAWLNSQVPENLSLMIDDVEYTINAVNKTSATSGGNSGASSCDAPNQSTSLSCSKCKNNGIEIQSNQITNFVVYKNEDSDEIDYFQYPSSYEKSQNLQVKIIHVNPTKYFMRTKLFRNDEIIDFLETTDKSNDTHTGPYCANTGNAAEFEQDNYGKEYGFVVYLFDPKDVIVDDTVEIHDKTYESQFSEDFIESRLDPIMECRSDDTFLQDEDGLSGGSIWTVMVVANGNECKVSVYRDSNPNTVNIALLLPQYFVITISEVLVSVTGLEFAYNQAPKTMKAVIQSFWLLTTCFGNIIDIFLVAAQMGDNQAQEYFYLAIIMLCTTSIFILLSIFYYEYVDPAVFEDVEEIDSDDEKSSMKKSNRSSFSSKSSKSSSMRKSIRLTQVSPEFEDECEF</sequence>